<organism evidence="1 2">
    <name type="scientific">Puccinia sorghi</name>
    <dbReference type="NCBI Taxonomy" id="27349"/>
    <lineage>
        <taxon>Eukaryota</taxon>
        <taxon>Fungi</taxon>
        <taxon>Dikarya</taxon>
        <taxon>Basidiomycota</taxon>
        <taxon>Pucciniomycotina</taxon>
        <taxon>Pucciniomycetes</taxon>
        <taxon>Pucciniales</taxon>
        <taxon>Pucciniaceae</taxon>
        <taxon>Puccinia</taxon>
    </lineage>
</organism>
<keyword evidence="2" id="KW-1185">Reference proteome</keyword>
<gene>
    <name evidence="1" type="ORF">VP01_858g3</name>
</gene>
<dbReference type="VEuPathDB" id="FungiDB:VP01_858g3"/>
<dbReference type="AlphaFoldDB" id="A0A0L6U8Y2"/>
<name>A0A0L6U8Y2_9BASI</name>
<reference evidence="1 2" key="1">
    <citation type="submission" date="2015-08" db="EMBL/GenBank/DDBJ databases">
        <title>Next Generation Sequencing and Analysis of the Genome of Puccinia sorghi L Schw, the Causal Agent of Maize Common Rust.</title>
        <authorList>
            <person name="Rochi L."/>
            <person name="Burguener G."/>
            <person name="Darino M."/>
            <person name="Turjanski A."/>
            <person name="Kreff E."/>
            <person name="Dieguez M.J."/>
            <person name="Sacco F."/>
        </authorList>
    </citation>
    <scope>NUCLEOTIDE SEQUENCE [LARGE SCALE GENOMIC DNA]</scope>
    <source>
        <strain evidence="1 2">RO10H11247</strain>
    </source>
</reference>
<dbReference type="EMBL" id="LAVV01014148">
    <property type="protein sequence ID" value="KNZ45004.1"/>
    <property type="molecule type" value="Genomic_DNA"/>
</dbReference>
<comment type="caution">
    <text evidence="1">The sequence shown here is derived from an EMBL/GenBank/DDBJ whole genome shotgun (WGS) entry which is preliminary data.</text>
</comment>
<sequence length="84" mass="9349">MISAPPGGHFFKCGMDNTNFTQILGVVASNHPPADYMVHKVLIPEFTLGLIEEDFKINISDPHKMEKLLASPDFGQAMFKDIED</sequence>
<accession>A0A0L6U8Y2</accession>
<proteinExistence type="predicted"/>
<evidence type="ECO:0008006" key="3">
    <source>
        <dbReference type="Google" id="ProtNLM"/>
    </source>
</evidence>
<evidence type="ECO:0000313" key="1">
    <source>
        <dbReference type="EMBL" id="KNZ45004.1"/>
    </source>
</evidence>
<evidence type="ECO:0000313" key="2">
    <source>
        <dbReference type="Proteomes" id="UP000037035"/>
    </source>
</evidence>
<protein>
    <recommendedName>
        <fullName evidence="3">Restriction of telomere capping protein 4 C-terminal domain-containing protein</fullName>
    </recommendedName>
</protein>
<dbReference type="Proteomes" id="UP000037035">
    <property type="component" value="Unassembled WGS sequence"/>
</dbReference>